<evidence type="ECO:0000259" key="13">
    <source>
        <dbReference type="Pfam" id="PF23539"/>
    </source>
</evidence>
<feature type="coiled-coil region" evidence="9">
    <location>
        <begin position="173"/>
        <end position="200"/>
    </location>
</feature>
<dbReference type="Gene3D" id="1.20.5.1930">
    <property type="match status" value="1"/>
</dbReference>
<dbReference type="EC" id="2.7.13.3" evidence="2"/>
<keyword evidence="6 14" id="KW-0418">Kinase</keyword>
<keyword evidence="15" id="KW-1185">Reference proteome</keyword>
<keyword evidence="4" id="KW-0808">Transferase</keyword>
<dbReference type="InterPro" id="IPR011712">
    <property type="entry name" value="Sig_transdc_His_kin_sub3_dim/P"/>
</dbReference>
<keyword evidence="5" id="KW-0547">Nucleotide-binding</keyword>
<keyword evidence="9" id="KW-0175">Coiled coil</keyword>
<evidence type="ECO:0000256" key="10">
    <source>
        <dbReference type="SAM" id="Phobius"/>
    </source>
</evidence>
<dbReference type="GO" id="GO:0005524">
    <property type="term" value="F:ATP binding"/>
    <property type="evidence" value="ECO:0007669"/>
    <property type="project" value="UniProtKB-KW"/>
</dbReference>
<evidence type="ECO:0000256" key="3">
    <source>
        <dbReference type="ARBA" id="ARBA00022553"/>
    </source>
</evidence>
<keyword evidence="3" id="KW-0597">Phosphoprotein</keyword>
<dbReference type="GO" id="GO:0016020">
    <property type="term" value="C:membrane"/>
    <property type="evidence" value="ECO:0007669"/>
    <property type="project" value="InterPro"/>
</dbReference>
<keyword evidence="8" id="KW-0902">Two-component regulatory system</keyword>
<dbReference type="InterPro" id="IPR055558">
    <property type="entry name" value="DUF7134"/>
</dbReference>
<dbReference type="GO" id="GO:0046983">
    <property type="term" value="F:protein dimerization activity"/>
    <property type="evidence" value="ECO:0007669"/>
    <property type="project" value="InterPro"/>
</dbReference>
<dbReference type="AlphaFoldDB" id="A0A401YRN4"/>
<feature type="transmembrane region" description="Helical" evidence="10">
    <location>
        <begin position="57"/>
        <end position="74"/>
    </location>
</feature>
<keyword evidence="10" id="KW-1133">Transmembrane helix</keyword>
<gene>
    <name evidence="14" type="ORF">EHYA_04955</name>
</gene>
<feature type="domain" description="Signal transduction histidine kinase subgroup 3 dimerisation and phosphoacceptor" evidence="12">
    <location>
        <begin position="205"/>
        <end position="271"/>
    </location>
</feature>
<dbReference type="Gene3D" id="3.30.565.10">
    <property type="entry name" value="Histidine kinase-like ATPase, C-terminal domain"/>
    <property type="match status" value="1"/>
</dbReference>
<dbReference type="InterPro" id="IPR003594">
    <property type="entry name" value="HATPase_dom"/>
</dbReference>
<dbReference type="InterPro" id="IPR036890">
    <property type="entry name" value="HATPase_C_sf"/>
</dbReference>
<feature type="transmembrane region" description="Helical" evidence="10">
    <location>
        <begin position="125"/>
        <end position="142"/>
    </location>
</feature>
<evidence type="ECO:0000313" key="15">
    <source>
        <dbReference type="Proteomes" id="UP000286931"/>
    </source>
</evidence>
<evidence type="ECO:0000256" key="1">
    <source>
        <dbReference type="ARBA" id="ARBA00000085"/>
    </source>
</evidence>
<protein>
    <recommendedName>
        <fullName evidence="2">histidine kinase</fullName>
        <ecNumber evidence="2">2.7.13.3</ecNumber>
    </recommendedName>
</protein>
<evidence type="ECO:0000256" key="7">
    <source>
        <dbReference type="ARBA" id="ARBA00022840"/>
    </source>
</evidence>
<evidence type="ECO:0000313" key="14">
    <source>
        <dbReference type="EMBL" id="GCD97263.1"/>
    </source>
</evidence>
<proteinExistence type="predicted"/>
<evidence type="ECO:0000256" key="6">
    <source>
        <dbReference type="ARBA" id="ARBA00022777"/>
    </source>
</evidence>
<evidence type="ECO:0000256" key="2">
    <source>
        <dbReference type="ARBA" id="ARBA00012438"/>
    </source>
</evidence>
<dbReference type="SUPFAM" id="SSF55874">
    <property type="entry name" value="ATPase domain of HSP90 chaperone/DNA topoisomerase II/histidine kinase"/>
    <property type="match status" value="1"/>
</dbReference>
<dbReference type="InterPro" id="IPR050482">
    <property type="entry name" value="Sensor_HK_TwoCompSys"/>
</dbReference>
<evidence type="ECO:0000256" key="8">
    <source>
        <dbReference type="ARBA" id="ARBA00023012"/>
    </source>
</evidence>
<dbReference type="PANTHER" id="PTHR24421">
    <property type="entry name" value="NITRATE/NITRITE SENSOR PROTEIN NARX-RELATED"/>
    <property type="match status" value="1"/>
</dbReference>
<comment type="catalytic activity">
    <reaction evidence="1">
        <text>ATP + protein L-histidine = ADP + protein N-phospho-L-histidine.</text>
        <dbReference type="EC" id="2.7.13.3"/>
    </reaction>
</comment>
<organism evidence="14 15">
    <name type="scientific">Embleya hyalina</name>
    <dbReference type="NCBI Taxonomy" id="516124"/>
    <lineage>
        <taxon>Bacteria</taxon>
        <taxon>Bacillati</taxon>
        <taxon>Actinomycetota</taxon>
        <taxon>Actinomycetes</taxon>
        <taxon>Kitasatosporales</taxon>
        <taxon>Streptomycetaceae</taxon>
        <taxon>Embleya</taxon>
    </lineage>
</organism>
<evidence type="ECO:0000259" key="11">
    <source>
        <dbReference type="Pfam" id="PF02518"/>
    </source>
</evidence>
<keyword evidence="10" id="KW-0472">Membrane</keyword>
<dbReference type="Pfam" id="PF02518">
    <property type="entry name" value="HATPase_c"/>
    <property type="match status" value="1"/>
</dbReference>
<dbReference type="Pfam" id="PF07730">
    <property type="entry name" value="HisKA_3"/>
    <property type="match status" value="1"/>
</dbReference>
<dbReference type="PANTHER" id="PTHR24421:SF10">
    <property type="entry name" value="NITRATE_NITRITE SENSOR PROTEIN NARQ"/>
    <property type="match status" value="1"/>
</dbReference>
<evidence type="ECO:0000256" key="5">
    <source>
        <dbReference type="ARBA" id="ARBA00022741"/>
    </source>
</evidence>
<dbReference type="Proteomes" id="UP000286931">
    <property type="component" value="Unassembled WGS sequence"/>
</dbReference>
<accession>A0A401YRN4</accession>
<dbReference type="GO" id="GO:0000155">
    <property type="term" value="F:phosphorelay sensor kinase activity"/>
    <property type="evidence" value="ECO:0007669"/>
    <property type="project" value="InterPro"/>
</dbReference>
<evidence type="ECO:0000259" key="12">
    <source>
        <dbReference type="Pfam" id="PF07730"/>
    </source>
</evidence>
<comment type="caution">
    <text evidence="14">The sequence shown here is derived from an EMBL/GenBank/DDBJ whole genome shotgun (WGS) entry which is preliminary data.</text>
</comment>
<keyword evidence="7" id="KW-0067">ATP-binding</keyword>
<evidence type="ECO:0000256" key="4">
    <source>
        <dbReference type="ARBA" id="ARBA00022679"/>
    </source>
</evidence>
<feature type="transmembrane region" description="Helical" evidence="10">
    <location>
        <begin position="31"/>
        <end position="51"/>
    </location>
</feature>
<feature type="transmembrane region" description="Helical" evidence="10">
    <location>
        <begin position="148"/>
        <end position="169"/>
    </location>
</feature>
<reference evidence="14 15" key="1">
    <citation type="submission" date="2018-12" db="EMBL/GenBank/DDBJ databases">
        <title>Draft genome sequence of Embleya hyalina NBRC 13850T.</title>
        <authorList>
            <person name="Komaki H."/>
            <person name="Hosoyama A."/>
            <person name="Kimura A."/>
            <person name="Ichikawa N."/>
            <person name="Tamura T."/>
        </authorList>
    </citation>
    <scope>NUCLEOTIDE SEQUENCE [LARGE SCALE GENOMIC DNA]</scope>
    <source>
        <strain evidence="14 15">NBRC 13850</strain>
    </source>
</reference>
<feature type="domain" description="Histidine kinase/HSP90-like ATPase" evidence="11">
    <location>
        <begin position="315"/>
        <end position="405"/>
    </location>
</feature>
<keyword evidence="10" id="KW-0812">Transmembrane</keyword>
<sequence length="410" mass="44209">MAIRPECGRTCVPVYPSCVHHLYAWLRRRPLLVDGAWALLLLMFGVFEVIIDQPGPPDVPHLVALGAMSLVLLIRRRNPTLALVATLVIGVFQLFDDVAPGLEALAMPAIAYSAAAYSPRWASRTALVGGVLAPIAAVLRWWDNPDVGMTGVVFFTLLLMGPFVIAWVLGDSMRTRRAYYMELEDRADRLERERDQQAQIAAAGERARIARELHDVVAHNVSVMVVQADGAAYALDSAPELTREALGTISSTGREALAEMRRLLGVLRSQTETDTYVPQPGVEQLEDLLDRVRSAGLPVDLTVQGVPVELSQGVALTVYRIVQEALTNTRKHGGPNVKALVRLRYLGDDVELDVGDDGRGAAAPGDGMGHGLVGMGERVAMFGGRLETGPAPGGGWQVRALLPVRPADGA</sequence>
<dbReference type="EMBL" id="BIFH01000023">
    <property type="protein sequence ID" value="GCD97263.1"/>
    <property type="molecule type" value="Genomic_DNA"/>
</dbReference>
<dbReference type="Pfam" id="PF23539">
    <property type="entry name" value="DUF7134"/>
    <property type="match status" value="1"/>
</dbReference>
<name>A0A401YRN4_9ACTN</name>
<evidence type="ECO:0000256" key="9">
    <source>
        <dbReference type="SAM" id="Coils"/>
    </source>
</evidence>
<dbReference type="CDD" id="cd16917">
    <property type="entry name" value="HATPase_UhpB-NarQ-NarX-like"/>
    <property type="match status" value="1"/>
</dbReference>
<feature type="domain" description="DUF7134" evidence="13">
    <location>
        <begin position="22"/>
        <end position="177"/>
    </location>
</feature>